<dbReference type="Proteomes" id="UP000694549">
    <property type="component" value="Unplaced"/>
</dbReference>
<name>A0A8B9ULJ0_9AVES</name>
<feature type="compositionally biased region" description="Basic and acidic residues" evidence="1">
    <location>
        <begin position="1"/>
        <end position="12"/>
    </location>
</feature>
<feature type="compositionally biased region" description="Pro residues" evidence="1">
    <location>
        <begin position="29"/>
        <end position="39"/>
    </location>
</feature>
<sequence>MYTSTKGERWERGPTPPEPLPRRARCPQPGHPLSPPPFTSPRLNLVLLHLVDLNLRAGRSPGQGDPARGGFGGAGEREKQEPPRALPRLQAGRGASRTGWLAPRPPLIPWETLQ</sequence>
<organism evidence="2 3">
    <name type="scientific">Anas zonorhyncha</name>
    <name type="common">Eastern spot-billed duck</name>
    <dbReference type="NCBI Taxonomy" id="75864"/>
    <lineage>
        <taxon>Eukaryota</taxon>
        <taxon>Metazoa</taxon>
        <taxon>Chordata</taxon>
        <taxon>Craniata</taxon>
        <taxon>Vertebrata</taxon>
        <taxon>Euteleostomi</taxon>
        <taxon>Archelosauria</taxon>
        <taxon>Archosauria</taxon>
        <taxon>Dinosauria</taxon>
        <taxon>Saurischia</taxon>
        <taxon>Theropoda</taxon>
        <taxon>Coelurosauria</taxon>
        <taxon>Aves</taxon>
        <taxon>Neognathae</taxon>
        <taxon>Galloanserae</taxon>
        <taxon>Anseriformes</taxon>
        <taxon>Anatidae</taxon>
        <taxon>Anatinae</taxon>
        <taxon>Anas</taxon>
    </lineage>
</organism>
<accession>A0A8B9ULJ0</accession>
<evidence type="ECO:0000313" key="2">
    <source>
        <dbReference type="Ensembl" id="ENSAZOP00000010140.1"/>
    </source>
</evidence>
<feature type="region of interest" description="Disordered" evidence="1">
    <location>
        <begin position="56"/>
        <end position="114"/>
    </location>
</feature>
<evidence type="ECO:0000313" key="3">
    <source>
        <dbReference type="Proteomes" id="UP000694549"/>
    </source>
</evidence>
<evidence type="ECO:0000256" key="1">
    <source>
        <dbReference type="SAM" id="MobiDB-lite"/>
    </source>
</evidence>
<dbReference type="AlphaFoldDB" id="A0A8B9ULJ0"/>
<reference evidence="2" key="1">
    <citation type="submission" date="2025-08" db="UniProtKB">
        <authorList>
            <consortium name="Ensembl"/>
        </authorList>
    </citation>
    <scope>IDENTIFICATION</scope>
</reference>
<keyword evidence="3" id="KW-1185">Reference proteome</keyword>
<dbReference type="Ensembl" id="ENSAZOT00000010828.1">
    <property type="protein sequence ID" value="ENSAZOP00000010140.1"/>
    <property type="gene ID" value="ENSAZOG00000006473.1"/>
</dbReference>
<proteinExistence type="predicted"/>
<reference evidence="2" key="2">
    <citation type="submission" date="2025-09" db="UniProtKB">
        <authorList>
            <consortium name="Ensembl"/>
        </authorList>
    </citation>
    <scope>IDENTIFICATION</scope>
</reference>
<feature type="region of interest" description="Disordered" evidence="1">
    <location>
        <begin position="1"/>
        <end position="41"/>
    </location>
</feature>
<protein>
    <submittedName>
        <fullName evidence="2">Uncharacterized protein</fullName>
    </submittedName>
</protein>